<dbReference type="InterPro" id="IPR002931">
    <property type="entry name" value="Transglutaminase-like"/>
</dbReference>
<feature type="domain" description="Transglutaminase-like" evidence="2">
    <location>
        <begin position="307"/>
        <end position="375"/>
    </location>
</feature>
<evidence type="ECO:0000313" key="3">
    <source>
        <dbReference type="EMBL" id="KWA57021.1"/>
    </source>
</evidence>
<comment type="caution">
    <text evidence="3">The sequence shown here is derived from an EMBL/GenBank/DDBJ whole genome shotgun (WGS) entry which is preliminary data.</text>
</comment>
<name>A0A107ATC5_9BURK</name>
<dbReference type="InterPro" id="IPR038765">
    <property type="entry name" value="Papain-like_cys_pep_sf"/>
</dbReference>
<sequence>MTYRSRPTRTRTGIAALLCVAAASTNAALQPIDEAPVARRTELACRIQPDTSKDCTTIEHLTILRPAGRAQLSRLDFDFRDNDRLEIKDAAVIQPDGRRVALSGRQIDTRTAPNPEAGFHRNKQTSVAFPGLVVGSTITYTLVEHIAATPNATEFHERAVFDPTPVRLDAYRATFTADRPILWRGEQLDAFRVDTSRQGKRLVVELKAPRFVNLINEDGTLVRRVPRIELASSLDRQAHFGVFAARYNAILAAPLPPAAAAAVAAARSKPAPERVAALMKFISAHYRYMGDWRASERGLIPFDLAQIESNGYGDCKDLAVLLAAMLDASGIDARPALVFRGADARPLLVPGIGAPNHAIVRAVVDGKTWWLDPTNNVHLPGRTPSDLQDRWAFVFERDGTVSEDRVAAEAPLATFDGRYRARVLADGSARVDVSVVKNGNLLWSLMDADYAQGATAVDQHLCNGWLNEPVECRIERPASSEAGLGGYRIRAQGVDRRALDRTSSGYVYNGGAGWRDKWERLANYRRNGDVGDLYVGDQEETLTDVRLDGVEAARPLAACAAHSPWFDVDVTPQAGGVKGIAFRQRVVQKARWLSHDDLNSDAFGRFLDDAQRCTNSLRQTVSIVAPA</sequence>
<proteinExistence type="predicted"/>
<reference evidence="3 4" key="1">
    <citation type="submission" date="2015-11" db="EMBL/GenBank/DDBJ databases">
        <title>Expanding the genomic diversity of Burkholderia species for the development of highly accurate diagnostics.</title>
        <authorList>
            <person name="Sahl J."/>
            <person name="Keim P."/>
            <person name="Wagner D."/>
        </authorList>
    </citation>
    <scope>NUCLEOTIDE SEQUENCE [LARGE SCALE GENOMIC DNA]</scope>
    <source>
        <strain evidence="3 4">MSMB1960WGS</strain>
    </source>
</reference>
<gene>
    <name evidence="3" type="ORF">WT44_24740</name>
</gene>
<dbReference type="Pfam" id="PF01841">
    <property type="entry name" value="Transglut_core"/>
    <property type="match status" value="1"/>
</dbReference>
<feature type="chain" id="PRO_5007127418" description="Transglutaminase-like domain-containing protein" evidence="1">
    <location>
        <begin position="28"/>
        <end position="627"/>
    </location>
</feature>
<organism evidence="3">
    <name type="scientific">Burkholderia stagnalis</name>
    <dbReference type="NCBI Taxonomy" id="1503054"/>
    <lineage>
        <taxon>Bacteria</taxon>
        <taxon>Pseudomonadati</taxon>
        <taxon>Pseudomonadota</taxon>
        <taxon>Betaproteobacteria</taxon>
        <taxon>Burkholderiales</taxon>
        <taxon>Burkholderiaceae</taxon>
        <taxon>Burkholderia</taxon>
        <taxon>Burkholderia cepacia complex</taxon>
    </lineage>
</organism>
<evidence type="ECO:0000259" key="2">
    <source>
        <dbReference type="SMART" id="SM00460"/>
    </source>
</evidence>
<dbReference type="RefSeq" id="WP_060148804.1">
    <property type="nucleotide sequence ID" value="NZ_LPGD01000031.1"/>
</dbReference>
<dbReference type="SUPFAM" id="SSF54001">
    <property type="entry name" value="Cysteine proteinases"/>
    <property type="match status" value="1"/>
</dbReference>
<evidence type="ECO:0000256" key="1">
    <source>
        <dbReference type="SAM" id="SignalP"/>
    </source>
</evidence>
<dbReference type="EMBL" id="LPHB01000065">
    <property type="protein sequence ID" value="KWA57021.1"/>
    <property type="molecule type" value="Genomic_DNA"/>
</dbReference>
<accession>A0A107ATC5</accession>
<dbReference type="SMART" id="SM00460">
    <property type="entry name" value="TGc"/>
    <property type="match status" value="1"/>
</dbReference>
<dbReference type="Gene3D" id="2.60.40.3140">
    <property type="match status" value="1"/>
</dbReference>
<dbReference type="Gene3D" id="3.10.620.30">
    <property type="match status" value="1"/>
</dbReference>
<evidence type="ECO:0000313" key="4">
    <source>
        <dbReference type="Proteomes" id="UP000068603"/>
    </source>
</evidence>
<dbReference type="STRING" id="1503054.WT74_30680"/>
<dbReference type="Pfam" id="PF12969">
    <property type="entry name" value="DUF3857"/>
    <property type="match status" value="1"/>
</dbReference>
<feature type="signal peptide" evidence="1">
    <location>
        <begin position="1"/>
        <end position="27"/>
    </location>
</feature>
<dbReference type="Proteomes" id="UP000068603">
    <property type="component" value="Unassembled WGS sequence"/>
</dbReference>
<dbReference type="InterPro" id="IPR024618">
    <property type="entry name" value="DUF3857"/>
</dbReference>
<dbReference type="AlphaFoldDB" id="A0A107ATC5"/>
<protein>
    <recommendedName>
        <fullName evidence="2">Transglutaminase-like domain-containing protein</fullName>
    </recommendedName>
</protein>
<keyword evidence="1" id="KW-0732">Signal</keyword>